<protein>
    <submittedName>
        <fullName evidence="2">AAA family ATPase</fullName>
    </submittedName>
</protein>
<dbReference type="PANTHER" id="PTHR40396">
    <property type="entry name" value="ATPASE-LIKE PROTEIN"/>
    <property type="match status" value="1"/>
</dbReference>
<gene>
    <name evidence="2" type="ORF">NSA58_04100</name>
</gene>
<dbReference type="RefSeq" id="WP_257560130.1">
    <property type="nucleotide sequence ID" value="NZ_JANKBY010000028.1"/>
</dbReference>
<dbReference type="Pfam" id="PF13175">
    <property type="entry name" value="AAA_15"/>
    <property type="match status" value="1"/>
</dbReference>
<dbReference type="InterPro" id="IPR027417">
    <property type="entry name" value="P-loop_NTPase"/>
</dbReference>
<accession>A0A9X2M9R4</accession>
<evidence type="ECO:0000259" key="1">
    <source>
        <dbReference type="Pfam" id="PF13175"/>
    </source>
</evidence>
<feature type="domain" description="Endonuclease GajA/Old nuclease/RecF-like AAA" evidence="1">
    <location>
        <begin position="7"/>
        <end position="448"/>
    </location>
</feature>
<reference evidence="2" key="1">
    <citation type="submission" date="2022-07" db="EMBL/GenBank/DDBJ databases">
        <title>Enhanced cultured diversity of the mouse gut microbiota enables custom-made synthetic communities.</title>
        <authorList>
            <person name="Afrizal A."/>
        </authorList>
    </citation>
    <scope>NUCLEOTIDE SEQUENCE</scope>
    <source>
        <strain evidence="2">DSM 29186</strain>
    </source>
</reference>
<dbReference type="SUPFAM" id="SSF52540">
    <property type="entry name" value="P-loop containing nucleoside triphosphate hydrolases"/>
    <property type="match status" value="1"/>
</dbReference>
<sequence>MEDRIVKLKGLELENFKNVKYGKIDFKEDRETGKISNILGIYGQNGSGKTSVINALYLFRMVISGQKLNPNFCNFISCEKNSAALGFEFRIIDKGETYRVFYKFELRKTYKSGAFPDDLSMEYNEMLDLSENIGNNVEYNKVTDINNNSEMNLEKDKVLGMDEHRIISVHDDKDITVEVFREKLSYSKWEENQWRKSITIVDYDMDDEDYTFRPIKNYREAANSTDKKVGLGIAKGLSQENSTSFIFSPKTFSLLLTSFAKTSPENSKILAILRNFAIFNIFVIQNDELGAITSNRMIPLSFMLENKKVNMRGNIGLNLFGLSVIDMDKLETVKKILEQINVVLNTLVPKLKIEIKNYGKETLSNSKEAFKVELLSVRNGRKIPLKYESDGIKKIISILSVLIGMYNNENILVAVDELDAGIFEYLLGEILEILSKSAKGQLIFTSHNLRALEKLNKELVVFTTTNENNRYISLNNAKVGNNLRDFYYRGIMLGGQKEDLYDETNKYEINYAFRKAWMLGNGNS</sequence>
<comment type="caution">
    <text evidence="2">The sequence shown here is derived from an EMBL/GenBank/DDBJ whole genome shotgun (WGS) entry which is preliminary data.</text>
</comment>
<evidence type="ECO:0000313" key="3">
    <source>
        <dbReference type="Proteomes" id="UP001140817"/>
    </source>
</evidence>
<name>A0A9X2M9R4_9FIRM</name>
<dbReference type="AlphaFoldDB" id="A0A9X2M9R4"/>
<organism evidence="2 3">
    <name type="scientific">Terrisporobacter muris</name>
    <dbReference type="NCBI Taxonomy" id="2963284"/>
    <lineage>
        <taxon>Bacteria</taxon>
        <taxon>Bacillati</taxon>
        <taxon>Bacillota</taxon>
        <taxon>Clostridia</taxon>
        <taxon>Peptostreptococcales</taxon>
        <taxon>Peptostreptococcaceae</taxon>
        <taxon>Terrisporobacter</taxon>
    </lineage>
</organism>
<dbReference type="InterPro" id="IPR041685">
    <property type="entry name" value="AAA_GajA/Old/RecF-like"/>
</dbReference>
<dbReference type="Gene3D" id="3.40.50.300">
    <property type="entry name" value="P-loop containing nucleotide triphosphate hydrolases"/>
    <property type="match status" value="2"/>
</dbReference>
<dbReference type="PANTHER" id="PTHR40396:SF1">
    <property type="entry name" value="ATPASE AAA-TYPE CORE DOMAIN-CONTAINING PROTEIN"/>
    <property type="match status" value="1"/>
</dbReference>
<keyword evidence="3" id="KW-1185">Reference proteome</keyword>
<dbReference type="EMBL" id="JANKBY010000028">
    <property type="protein sequence ID" value="MCR1821965.1"/>
    <property type="molecule type" value="Genomic_DNA"/>
</dbReference>
<evidence type="ECO:0000313" key="2">
    <source>
        <dbReference type="EMBL" id="MCR1821965.1"/>
    </source>
</evidence>
<proteinExistence type="predicted"/>
<dbReference type="Proteomes" id="UP001140817">
    <property type="component" value="Unassembled WGS sequence"/>
</dbReference>